<feature type="compositionally biased region" description="Low complexity" evidence="1">
    <location>
        <begin position="165"/>
        <end position="176"/>
    </location>
</feature>
<feature type="chain" id="PRO_5044194163" evidence="3">
    <location>
        <begin position="21"/>
        <end position="350"/>
    </location>
</feature>
<evidence type="ECO:0000256" key="1">
    <source>
        <dbReference type="SAM" id="MobiDB-lite"/>
    </source>
</evidence>
<feature type="signal peptide" evidence="3">
    <location>
        <begin position="1"/>
        <end position="20"/>
    </location>
</feature>
<sequence>MSFAAVLPWIVFGLCKSALGAPGPGDPAKPVITPPPKFPLKREQYSSLSTLCAYVDGDPKKPIVAPKGSACNYSSDYWGLCATSALDKCTIYATCIDSYTCSNACPATTKSKDYTAVTCPTGQWCVTALVTYNVQQTSLMRSFTSIGCGTGSATTHWLMTPTIATTESSPTDTPTPLFQTPSSSGTSTAAEGVAPGSPTTASASPSTAPSGGQQPSSAGAIAGGVVGGLAVLCGSAVAIIFLLKKSRKAKSEPSAVTLEEEPDDQLDDKSQVLPICYKYQDDSRFTDADTRSELPGDLMGHDSPAPSDFRSTCFSPAPSSSRDTVTMPPWAASELPVQYSRMSHRAEMPG</sequence>
<feature type="region of interest" description="Disordered" evidence="1">
    <location>
        <begin position="164"/>
        <end position="216"/>
    </location>
</feature>
<feature type="compositionally biased region" description="Low complexity" evidence="1">
    <location>
        <begin position="194"/>
        <end position="216"/>
    </location>
</feature>
<gene>
    <name evidence="4" type="ORF">O9K51_03681</name>
</gene>
<organism evidence="4 5">
    <name type="scientific">Purpureocillium lavendulum</name>
    <dbReference type="NCBI Taxonomy" id="1247861"/>
    <lineage>
        <taxon>Eukaryota</taxon>
        <taxon>Fungi</taxon>
        <taxon>Dikarya</taxon>
        <taxon>Ascomycota</taxon>
        <taxon>Pezizomycotina</taxon>
        <taxon>Sordariomycetes</taxon>
        <taxon>Hypocreomycetidae</taxon>
        <taxon>Hypocreales</taxon>
        <taxon>Ophiocordycipitaceae</taxon>
        <taxon>Purpureocillium</taxon>
    </lineage>
</organism>
<feature type="region of interest" description="Disordered" evidence="1">
    <location>
        <begin position="301"/>
        <end position="329"/>
    </location>
</feature>
<keyword evidence="3" id="KW-0732">Signal</keyword>
<proteinExistence type="predicted"/>
<evidence type="ECO:0000256" key="3">
    <source>
        <dbReference type="SAM" id="SignalP"/>
    </source>
</evidence>
<dbReference type="EMBL" id="JAQHRD010000003">
    <property type="protein sequence ID" value="KAJ6442506.1"/>
    <property type="molecule type" value="Genomic_DNA"/>
</dbReference>
<feature type="compositionally biased region" description="Polar residues" evidence="1">
    <location>
        <begin position="177"/>
        <end position="189"/>
    </location>
</feature>
<accession>A0AB34FV28</accession>
<keyword evidence="5" id="KW-1185">Reference proteome</keyword>
<comment type="caution">
    <text evidence="4">The sequence shown here is derived from an EMBL/GenBank/DDBJ whole genome shotgun (WGS) entry which is preliminary data.</text>
</comment>
<feature type="transmembrane region" description="Helical" evidence="2">
    <location>
        <begin position="220"/>
        <end position="243"/>
    </location>
</feature>
<protein>
    <submittedName>
        <fullName evidence="4">Uncharacterized protein</fullName>
    </submittedName>
</protein>
<dbReference type="Proteomes" id="UP001163105">
    <property type="component" value="Unassembled WGS sequence"/>
</dbReference>
<feature type="compositionally biased region" description="Polar residues" evidence="1">
    <location>
        <begin position="309"/>
        <end position="324"/>
    </location>
</feature>
<evidence type="ECO:0000256" key="2">
    <source>
        <dbReference type="SAM" id="Phobius"/>
    </source>
</evidence>
<name>A0AB34FV28_9HYPO</name>
<keyword evidence="2" id="KW-1133">Transmembrane helix</keyword>
<reference evidence="4" key="1">
    <citation type="submission" date="2023-01" db="EMBL/GenBank/DDBJ databases">
        <title>The growth and conidiation of Purpureocillium lavendulum are regulated by nitrogen source and histone H3K14 acetylation.</title>
        <authorList>
            <person name="Tang P."/>
            <person name="Han J."/>
            <person name="Zhang C."/>
            <person name="Tang P."/>
            <person name="Qi F."/>
            <person name="Zhang K."/>
            <person name="Liang L."/>
        </authorList>
    </citation>
    <scope>NUCLEOTIDE SEQUENCE</scope>
    <source>
        <strain evidence="4">YMF1.00683</strain>
    </source>
</reference>
<keyword evidence="2" id="KW-0472">Membrane</keyword>
<evidence type="ECO:0000313" key="4">
    <source>
        <dbReference type="EMBL" id="KAJ6442506.1"/>
    </source>
</evidence>
<evidence type="ECO:0000313" key="5">
    <source>
        <dbReference type="Proteomes" id="UP001163105"/>
    </source>
</evidence>
<dbReference type="AlphaFoldDB" id="A0AB34FV28"/>
<keyword evidence="2" id="KW-0812">Transmembrane</keyword>